<comment type="caution">
    <text evidence="14">The sequence shown here is derived from an EMBL/GenBank/DDBJ whole genome shotgun (WGS) entry which is preliminary data.</text>
</comment>
<dbReference type="Pfam" id="PF00005">
    <property type="entry name" value="ABC_tran"/>
    <property type="match status" value="2"/>
</dbReference>
<dbReference type="OMA" id="CLSANSH"/>
<keyword evidence="6" id="KW-0547">Nucleotide-binding</keyword>
<dbReference type="InterPro" id="IPR050173">
    <property type="entry name" value="ABC_transporter_C-like"/>
</dbReference>
<dbReference type="InterPro" id="IPR003593">
    <property type="entry name" value="AAA+_ATPase"/>
</dbReference>
<evidence type="ECO:0000256" key="7">
    <source>
        <dbReference type="ARBA" id="ARBA00022840"/>
    </source>
</evidence>
<feature type="transmembrane region" description="Helical" evidence="11">
    <location>
        <begin position="687"/>
        <end position="705"/>
    </location>
</feature>
<feature type="transmembrane region" description="Helical" evidence="11">
    <location>
        <begin position="204"/>
        <end position="223"/>
    </location>
</feature>
<gene>
    <name evidence="14" type="ORF">PPRIM_AZ9-3.1.T0820062</name>
</gene>
<dbReference type="FunFam" id="3.40.50.300:FF:001172">
    <property type="entry name" value="Cystic fibrosis transmembrane conductance regulator"/>
    <property type="match status" value="1"/>
</dbReference>
<feature type="domain" description="ABC transmembrane type-1" evidence="13">
    <location>
        <begin position="646"/>
        <end position="907"/>
    </location>
</feature>
<evidence type="ECO:0000256" key="2">
    <source>
        <dbReference type="ARBA" id="ARBA00009726"/>
    </source>
</evidence>
<dbReference type="InterPro" id="IPR017871">
    <property type="entry name" value="ABC_transporter-like_CS"/>
</dbReference>
<feature type="transmembrane region" description="Helical" evidence="11">
    <location>
        <begin position="291"/>
        <end position="311"/>
    </location>
</feature>
<keyword evidence="3" id="KW-0813">Transport</keyword>
<dbReference type="GO" id="GO:0016020">
    <property type="term" value="C:membrane"/>
    <property type="evidence" value="ECO:0007669"/>
    <property type="project" value="UniProtKB-SubCell"/>
</dbReference>
<evidence type="ECO:0000313" key="14">
    <source>
        <dbReference type="EMBL" id="CAD8088750.1"/>
    </source>
</evidence>
<dbReference type="PANTHER" id="PTHR24223">
    <property type="entry name" value="ATP-BINDING CASSETTE SUB-FAMILY C"/>
    <property type="match status" value="1"/>
</dbReference>
<proteinExistence type="inferred from homology"/>
<feature type="domain" description="ABC transmembrane type-1" evidence="13">
    <location>
        <begin position="72"/>
        <end position="330"/>
    </location>
</feature>
<evidence type="ECO:0000256" key="10">
    <source>
        <dbReference type="ARBA" id="ARBA00023180"/>
    </source>
</evidence>
<feature type="transmembrane region" description="Helical" evidence="11">
    <location>
        <begin position="769"/>
        <end position="794"/>
    </location>
</feature>
<evidence type="ECO:0000256" key="8">
    <source>
        <dbReference type="ARBA" id="ARBA00022989"/>
    </source>
</evidence>
<dbReference type="InterPro" id="IPR011527">
    <property type="entry name" value="ABC1_TM_dom"/>
</dbReference>
<evidence type="ECO:0000256" key="1">
    <source>
        <dbReference type="ARBA" id="ARBA00004141"/>
    </source>
</evidence>
<keyword evidence="9 11" id="KW-0472">Membrane</keyword>
<feature type="transmembrane region" description="Helical" evidence="11">
    <location>
        <begin position="646"/>
        <end position="666"/>
    </location>
</feature>
<feature type="transmembrane region" description="Helical" evidence="11">
    <location>
        <begin position="105"/>
        <end position="122"/>
    </location>
</feature>
<protein>
    <recommendedName>
        <fullName evidence="16">ABC transporter family protein</fullName>
    </recommendedName>
</protein>
<accession>A0A8S1N7Y5</accession>
<dbReference type="GO" id="GO:0140359">
    <property type="term" value="F:ABC-type transporter activity"/>
    <property type="evidence" value="ECO:0007669"/>
    <property type="project" value="InterPro"/>
</dbReference>
<comment type="subcellular location">
    <subcellularLocation>
        <location evidence="1">Membrane</location>
        <topology evidence="1">Multi-pass membrane protein</topology>
    </subcellularLocation>
</comment>
<evidence type="ECO:0000259" key="12">
    <source>
        <dbReference type="PROSITE" id="PS50893"/>
    </source>
</evidence>
<dbReference type="AlphaFoldDB" id="A0A8S1N7Y5"/>
<dbReference type="Proteomes" id="UP000688137">
    <property type="component" value="Unassembled WGS sequence"/>
</dbReference>
<evidence type="ECO:0000256" key="11">
    <source>
        <dbReference type="SAM" id="Phobius"/>
    </source>
</evidence>
<feature type="domain" description="ABC transporter" evidence="12">
    <location>
        <begin position="378"/>
        <end position="610"/>
    </location>
</feature>
<evidence type="ECO:0000259" key="13">
    <source>
        <dbReference type="PROSITE" id="PS50929"/>
    </source>
</evidence>
<keyword evidence="7" id="KW-0067">ATP-binding</keyword>
<dbReference type="PROSITE" id="PS50893">
    <property type="entry name" value="ABC_TRANSPORTER_2"/>
    <property type="match status" value="2"/>
</dbReference>
<evidence type="ECO:0000256" key="9">
    <source>
        <dbReference type="ARBA" id="ARBA00023136"/>
    </source>
</evidence>
<keyword evidence="5" id="KW-0677">Repeat</keyword>
<keyword evidence="4 11" id="KW-0812">Transmembrane</keyword>
<dbReference type="PROSITE" id="PS00211">
    <property type="entry name" value="ABC_TRANSPORTER_1"/>
    <property type="match status" value="1"/>
</dbReference>
<dbReference type="GO" id="GO:0005524">
    <property type="term" value="F:ATP binding"/>
    <property type="evidence" value="ECO:0007669"/>
    <property type="project" value="UniProtKB-KW"/>
</dbReference>
<reference evidence="14" key="1">
    <citation type="submission" date="2021-01" db="EMBL/GenBank/DDBJ databases">
        <authorList>
            <consortium name="Genoscope - CEA"/>
            <person name="William W."/>
        </authorList>
    </citation>
    <scope>NUCLEOTIDE SEQUENCE</scope>
</reference>
<sequence length="1176" mass="137030">MDILFVKLFKRFKQIKETLNQDKSLKIQRLPIIQEHLKIKDQNLDLTNIQFNTVLSITYFIFFKEFKYQTMIVFIFYILESISKNAVSIIMSLLISNILNQSPNSIYIGALLILVSCIANISRHQAITKSMEFSAKSRFTLLNMLYQKLLKVQTQTIDTGKLIGLATADISMLEYYFMLIFQIFVMPISFIFGSFILYIRFNGLIGLIPLFIIMLIYPLQIFIQKQSIQYTKLYKQEQDKRIKLQSEYIDNIKVIKMYNVEYKLNERILEVRKREQQYLFKSQMIQLIDRSLNFFAQIWASMIFIVILYLFNYELNSASLIATIQQLQYFKVSCVQQVSYGIQSYLNIKMIFQRYIDIFNNLKIKNKQIQIHQTPQLIKFNDFSIGWKQDQSLLKQISIEINPKDFILITGKMGSGKTSFLLSLIDDGPLTLCGSMTQKEHLTKSYVEQDPILFEDTIQNNITFGKLYIEELYQKVIEVTCLKEDILKMQQKDKTVINDRVTTISGGQKTRIALARALYSLSDILILDDPFSSLDVPIQIQIYKNLIVFLQNYHVLQTNKYPAVVLTSHSQAIINQFLKFYLLQDGQLIEQLNENFNDFKLINISKNESIVQQQTIDKNQVIQNKVQIKKDNKFLYYFRYWTKNKILSIILVVLVVLLNFLSEILYNCYYNGISLIKSDNYDEQIRYIIIICILAFVNNYVKYILNSYGCLSANSHIHNNMIQSISQGKMSYFDQTVGSQVLTKFSTDLSLADNMISVTLFDFWELGSYFLISLFSLVILQTHFIYIMIVTILLNQYILSNYRNLILKSQELDQQTKGPLLDLFKKTITGLRTINVFEQQGYFLQQFNIATNNAILSNTTYYYAQRLFGISIDFLGLIVQQCGIIMICIYNKNETFTQALLLLMIFNENQQWFLRQYLSFITQINCVDRMQDLIGIDKEENNKNQKKTINLQGNISFSNVYLKYNQDYALNGLTLNIKQGEKVGIIGRTGAGKSSIISIIFRLYDIDKADRFEIDGFDIRDICPSILRSNISIIPQQPIIFNDTVRFNIDLFNQHSDKDIMNILRDVRLYDYVQSLPNGLNSHFGELSQGHKQLISLSRVLLQDRPIIIMDEATSNLDSETDLLIEEILLQKLKNKTVITIAHKTQSIRNYDKIMLIENGRVSKVGNPLEILNNDQ</sequence>
<name>A0A8S1N7Y5_PARPR</name>
<organism evidence="14 15">
    <name type="scientific">Paramecium primaurelia</name>
    <dbReference type="NCBI Taxonomy" id="5886"/>
    <lineage>
        <taxon>Eukaryota</taxon>
        <taxon>Sar</taxon>
        <taxon>Alveolata</taxon>
        <taxon>Ciliophora</taxon>
        <taxon>Intramacronucleata</taxon>
        <taxon>Oligohymenophorea</taxon>
        <taxon>Peniculida</taxon>
        <taxon>Parameciidae</taxon>
        <taxon>Paramecium</taxon>
    </lineage>
</organism>
<keyword evidence="15" id="KW-1185">Reference proteome</keyword>
<evidence type="ECO:0000256" key="5">
    <source>
        <dbReference type="ARBA" id="ARBA00022737"/>
    </source>
</evidence>
<comment type="similarity">
    <text evidence="2">Belongs to the ABC transporter superfamily. ABCC family. Conjugate transporter (TC 3.A.1.208) subfamily.</text>
</comment>
<keyword evidence="10" id="KW-0325">Glycoprotein</keyword>
<dbReference type="GO" id="GO:0016887">
    <property type="term" value="F:ATP hydrolysis activity"/>
    <property type="evidence" value="ECO:0007669"/>
    <property type="project" value="InterPro"/>
</dbReference>
<dbReference type="PROSITE" id="PS50929">
    <property type="entry name" value="ABC_TM1F"/>
    <property type="match status" value="2"/>
</dbReference>
<feature type="domain" description="ABC transporter" evidence="12">
    <location>
        <begin position="955"/>
        <end position="1176"/>
    </location>
</feature>
<dbReference type="SMART" id="SM00382">
    <property type="entry name" value="AAA"/>
    <property type="match status" value="2"/>
</dbReference>
<evidence type="ECO:0000256" key="3">
    <source>
        <dbReference type="ARBA" id="ARBA00022448"/>
    </source>
</evidence>
<evidence type="ECO:0000256" key="4">
    <source>
        <dbReference type="ARBA" id="ARBA00022692"/>
    </source>
</evidence>
<dbReference type="EMBL" id="CAJJDM010000085">
    <property type="protein sequence ID" value="CAD8088750.1"/>
    <property type="molecule type" value="Genomic_DNA"/>
</dbReference>
<dbReference type="InterPro" id="IPR003439">
    <property type="entry name" value="ABC_transporter-like_ATP-bd"/>
</dbReference>
<evidence type="ECO:0000256" key="6">
    <source>
        <dbReference type="ARBA" id="ARBA00022741"/>
    </source>
</evidence>
<keyword evidence="8 11" id="KW-1133">Transmembrane helix</keyword>
<evidence type="ECO:0000313" key="15">
    <source>
        <dbReference type="Proteomes" id="UP000688137"/>
    </source>
</evidence>
<evidence type="ECO:0008006" key="16">
    <source>
        <dbReference type="Google" id="ProtNLM"/>
    </source>
</evidence>
<feature type="transmembrane region" description="Helical" evidence="11">
    <location>
        <begin position="175"/>
        <end position="198"/>
    </location>
</feature>
<dbReference type="Pfam" id="PF00664">
    <property type="entry name" value="ABC_membrane"/>
    <property type="match status" value="2"/>
</dbReference>
<dbReference type="PANTHER" id="PTHR24223:SF456">
    <property type="entry name" value="MULTIDRUG RESISTANCE-ASSOCIATED PROTEIN LETHAL(2)03659"/>
    <property type="match status" value="1"/>
</dbReference>
<feature type="transmembrane region" description="Helical" evidence="11">
    <location>
        <begin position="74"/>
        <end position="99"/>
    </location>
</feature>